<dbReference type="Proteomes" id="UP000250079">
    <property type="component" value="Chromosome"/>
</dbReference>
<evidence type="ECO:0000256" key="6">
    <source>
        <dbReference type="ARBA" id="ARBA00022723"/>
    </source>
</evidence>
<dbReference type="RefSeq" id="WP_088918701.1">
    <property type="nucleotide sequence ID" value="NZ_CP018632.1"/>
</dbReference>
<keyword evidence="3" id="KW-0813">Transport</keyword>
<keyword evidence="10 11" id="KW-0472">Membrane</keyword>
<gene>
    <name evidence="13" type="ORF">IMCC3135_17260</name>
</gene>
<evidence type="ECO:0000256" key="2">
    <source>
        <dbReference type="ARBA" id="ARBA00004141"/>
    </source>
</evidence>
<evidence type="ECO:0000256" key="7">
    <source>
        <dbReference type="ARBA" id="ARBA00022982"/>
    </source>
</evidence>
<dbReference type="GO" id="GO:0020037">
    <property type="term" value="F:heme binding"/>
    <property type="evidence" value="ECO:0007669"/>
    <property type="project" value="TreeGrafter"/>
</dbReference>
<keyword evidence="8 11" id="KW-1133">Transmembrane helix</keyword>
<dbReference type="AlphaFoldDB" id="A0A2Z2P1P4"/>
<evidence type="ECO:0000256" key="8">
    <source>
        <dbReference type="ARBA" id="ARBA00022989"/>
    </source>
</evidence>
<evidence type="ECO:0000256" key="4">
    <source>
        <dbReference type="ARBA" id="ARBA00022617"/>
    </source>
</evidence>
<comment type="subcellular location">
    <subcellularLocation>
        <location evidence="2">Membrane</location>
        <topology evidence="2">Multi-pass membrane protein</topology>
    </subcellularLocation>
</comment>
<dbReference type="InterPro" id="IPR006593">
    <property type="entry name" value="Cyt_b561/ferric_Rdtase_TM"/>
</dbReference>
<feature type="transmembrane region" description="Helical" evidence="11">
    <location>
        <begin position="154"/>
        <end position="172"/>
    </location>
</feature>
<keyword evidence="6" id="KW-0479">Metal-binding</keyword>
<dbReference type="EMBL" id="CP018632">
    <property type="protein sequence ID" value="ASJ73534.1"/>
    <property type="molecule type" value="Genomic_DNA"/>
</dbReference>
<dbReference type="GO" id="GO:0016020">
    <property type="term" value="C:membrane"/>
    <property type="evidence" value="ECO:0007669"/>
    <property type="project" value="UniProtKB-SubCell"/>
</dbReference>
<sequence length="245" mass="27542">MLHWLLSPIDPTRAHEIGLALSWHARLMVLSWGILTPTAVLIARFYKIRPRQNWPQDLDNRLWWNAHYLGQSASFVIASVALILILISQQNTGSVLVHRVLGYMIMSLGTLQILSGLFRGTKGGATAPQSDGSLRGDHYDMTRRRLVFELVHKSVGYTTIGLIVVALLSGLWEANAPHWMWLCIGGWLSLLIVVAVFLQRRGYAYDTYQAIWGPDLEHPGNNMPKQGFGVVRPSECARFKVEEGE</sequence>
<feature type="domain" description="Cytochrome b561" evidence="12">
    <location>
        <begin position="1"/>
        <end position="208"/>
    </location>
</feature>
<dbReference type="OrthoDB" id="8687683at2"/>
<accession>A0A2Z2P1P4</accession>
<dbReference type="GO" id="GO:0140575">
    <property type="term" value="F:transmembrane monodehydroascorbate reductase activity"/>
    <property type="evidence" value="ECO:0007669"/>
    <property type="project" value="InterPro"/>
</dbReference>
<keyword evidence="14" id="KW-1185">Reference proteome</keyword>
<keyword evidence="7" id="KW-0249">Electron transport</keyword>
<feature type="transmembrane region" description="Helical" evidence="11">
    <location>
        <begin position="100"/>
        <end position="118"/>
    </location>
</feature>
<protein>
    <recommendedName>
        <fullName evidence="12">Cytochrome b561 domain-containing protein</fullName>
    </recommendedName>
</protein>
<name>A0A2Z2P1P4_9GAMM</name>
<dbReference type="SMART" id="SM00665">
    <property type="entry name" value="B561"/>
    <property type="match status" value="1"/>
</dbReference>
<proteinExistence type="predicted"/>
<dbReference type="Gene3D" id="1.20.120.1770">
    <property type="match status" value="1"/>
</dbReference>
<evidence type="ECO:0000259" key="12">
    <source>
        <dbReference type="PROSITE" id="PS50939"/>
    </source>
</evidence>
<evidence type="ECO:0000313" key="14">
    <source>
        <dbReference type="Proteomes" id="UP000250079"/>
    </source>
</evidence>
<feature type="transmembrane region" description="Helical" evidence="11">
    <location>
        <begin position="27"/>
        <end position="46"/>
    </location>
</feature>
<feature type="transmembrane region" description="Helical" evidence="11">
    <location>
        <begin position="66"/>
        <end position="88"/>
    </location>
</feature>
<evidence type="ECO:0000256" key="9">
    <source>
        <dbReference type="ARBA" id="ARBA00023004"/>
    </source>
</evidence>
<evidence type="ECO:0000256" key="5">
    <source>
        <dbReference type="ARBA" id="ARBA00022692"/>
    </source>
</evidence>
<evidence type="ECO:0000256" key="10">
    <source>
        <dbReference type="ARBA" id="ARBA00023136"/>
    </source>
</evidence>
<dbReference type="KEGG" id="gai:IMCC3135_17260"/>
<reference evidence="13 14" key="1">
    <citation type="submission" date="2016-12" db="EMBL/GenBank/DDBJ databases">
        <authorList>
            <person name="Song W.-J."/>
            <person name="Kurnit D.M."/>
        </authorList>
    </citation>
    <scope>NUCLEOTIDE SEQUENCE [LARGE SCALE GENOMIC DNA]</scope>
    <source>
        <strain evidence="13 14">IMCC3135</strain>
    </source>
</reference>
<feature type="transmembrane region" description="Helical" evidence="11">
    <location>
        <begin position="178"/>
        <end position="198"/>
    </location>
</feature>
<evidence type="ECO:0000256" key="1">
    <source>
        <dbReference type="ARBA" id="ARBA00001970"/>
    </source>
</evidence>
<evidence type="ECO:0000313" key="13">
    <source>
        <dbReference type="EMBL" id="ASJ73534.1"/>
    </source>
</evidence>
<keyword evidence="9" id="KW-0408">Iron</keyword>
<dbReference type="CDD" id="cd08760">
    <property type="entry name" value="Cyt_b561_FRRS1_like"/>
    <property type="match status" value="1"/>
</dbReference>
<dbReference type="PANTHER" id="PTHR15422">
    <property type="entry name" value="OS05G0565100 PROTEIN"/>
    <property type="match status" value="1"/>
</dbReference>
<organism evidence="13 14">
    <name type="scientific">Granulosicoccus antarcticus IMCC3135</name>
    <dbReference type="NCBI Taxonomy" id="1192854"/>
    <lineage>
        <taxon>Bacteria</taxon>
        <taxon>Pseudomonadati</taxon>
        <taxon>Pseudomonadota</taxon>
        <taxon>Gammaproteobacteria</taxon>
        <taxon>Chromatiales</taxon>
        <taxon>Granulosicoccaceae</taxon>
        <taxon>Granulosicoccus</taxon>
    </lineage>
</organism>
<dbReference type="InterPro" id="IPR045150">
    <property type="entry name" value="CYB561D1/2"/>
</dbReference>
<evidence type="ECO:0000256" key="11">
    <source>
        <dbReference type="SAM" id="Phobius"/>
    </source>
</evidence>
<dbReference type="PROSITE" id="PS50939">
    <property type="entry name" value="CYTOCHROME_B561"/>
    <property type="match status" value="1"/>
</dbReference>
<keyword evidence="5 11" id="KW-0812">Transmembrane</keyword>
<dbReference type="PANTHER" id="PTHR15422:SF24">
    <property type="entry name" value="DOMON RELATED DOMAIN-CONTAINING PROTEIN"/>
    <property type="match status" value="1"/>
</dbReference>
<evidence type="ECO:0000256" key="3">
    <source>
        <dbReference type="ARBA" id="ARBA00022448"/>
    </source>
</evidence>
<keyword evidence="4" id="KW-0349">Heme</keyword>
<dbReference type="GO" id="GO:0046872">
    <property type="term" value="F:metal ion binding"/>
    <property type="evidence" value="ECO:0007669"/>
    <property type="project" value="UniProtKB-KW"/>
</dbReference>
<comment type="cofactor">
    <cofactor evidence="1">
        <name>heme b</name>
        <dbReference type="ChEBI" id="CHEBI:60344"/>
    </cofactor>
</comment>